<dbReference type="Proteomes" id="UP000483379">
    <property type="component" value="Unassembled WGS sequence"/>
</dbReference>
<evidence type="ECO:0000256" key="1">
    <source>
        <dbReference type="ARBA" id="ARBA00004196"/>
    </source>
</evidence>
<evidence type="ECO:0000256" key="4">
    <source>
        <dbReference type="SAM" id="MobiDB-lite"/>
    </source>
</evidence>
<evidence type="ECO:0000256" key="3">
    <source>
        <dbReference type="ARBA" id="ARBA00022448"/>
    </source>
</evidence>
<gene>
    <name evidence="8" type="ORF">G3446_02185</name>
</gene>
<dbReference type="Gene3D" id="2.40.30.170">
    <property type="match status" value="1"/>
</dbReference>
<feature type="region of interest" description="Disordered" evidence="4">
    <location>
        <begin position="351"/>
        <end position="372"/>
    </location>
</feature>
<organism evidence="8 9">
    <name type="scientific">Thiorhodococcus minor</name>
    <dbReference type="NCBI Taxonomy" id="57489"/>
    <lineage>
        <taxon>Bacteria</taxon>
        <taxon>Pseudomonadati</taxon>
        <taxon>Pseudomonadota</taxon>
        <taxon>Gammaproteobacteria</taxon>
        <taxon>Chromatiales</taxon>
        <taxon>Chromatiaceae</taxon>
        <taxon>Thiorhodococcus</taxon>
    </lineage>
</organism>
<feature type="domain" description="Multidrug resistance protein MdtA-like barrel-sandwich hybrid" evidence="5">
    <location>
        <begin position="71"/>
        <end position="189"/>
    </location>
</feature>
<dbReference type="Pfam" id="PF25967">
    <property type="entry name" value="RND-MFP_C"/>
    <property type="match status" value="1"/>
</dbReference>
<evidence type="ECO:0000256" key="2">
    <source>
        <dbReference type="ARBA" id="ARBA00009477"/>
    </source>
</evidence>
<dbReference type="GO" id="GO:0015562">
    <property type="term" value="F:efflux transmembrane transporter activity"/>
    <property type="evidence" value="ECO:0007669"/>
    <property type="project" value="TreeGrafter"/>
</dbReference>
<dbReference type="Pfam" id="PF25954">
    <property type="entry name" value="Beta-barrel_RND_2"/>
    <property type="match status" value="1"/>
</dbReference>
<comment type="similarity">
    <text evidence="2">Belongs to the membrane fusion protein (MFP) (TC 8.A.1) family.</text>
</comment>
<dbReference type="SUPFAM" id="SSF111369">
    <property type="entry name" value="HlyD-like secretion proteins"/>
    <property type="match status" value="1"/>
</dbReference>
<accession>A0A6M0JVS8</accession>
<evidence type="ECO:0000313" key="8">
    <source>
        <dbReference type="EMBL" id="NEV60713.1"/>
    </source>
</evidence>
<dbReference type="GO" id="GO:1990281">
    <property type="term" value="C:efflux pump complex"/>
    <property type="evidence" value="ECO:0007669"/>
    <property type="project" value="TreeGrafter"/>
</dbReference>
<feature type="compositionally biased region" description="Polar residues" evidence="4">
    <location>
        <begin position="358"/>
        <end position="372"/>
    </location>
</feature>
<comment type="subcellular location">
    <subcellularLocation>
        <location evidence="1">Cell envelope</location>
    </subcellularLocation>
</comment>
<evidence type="ECO:0000259" key="7">
    <source>
        <dbReference type="Pfam" id="PF25967"/>
    </source>
</evidence>
<evidence type="ECO:0000313" key="9">
    <source>
        <dbReference type="Proteomes" id="UP000483379"/>
    </source>
</evidence>
<feature type="domain" description="Multidrug resistance protein MdtA-like C-terminal permuted SH3" evidence="7">
    <location>
        <begin position="281"/>
        <end position="340"/>
    </location>
</feature>
<dbReference type="NCBIfam" id="TIGR01730">
    <property type="entry name" value="RND_mfp"/>
    <property type="match status" value="1"/>
</dbReference>
<dbReference type="InterPro" id="IPR058625">
    <property type="entry name" value="MdtA-like_BSH"/>
</dbReference>
<comment type="caution">
    <text evidence="8">The sequence shown here is derived from an EMBL/GenBank/DDBJ whole genome shotgun (WGS) entry which is preliminary data.</text>
</comment>
<proteinExistence type="inferred from homology"/>
<dbReference type="InterPro" id="IPR058627">
    <property type="entry name" value="MdtA-like_C"/>
</dbReference>
<dbReference type="EMBL" id="JAAIJQ010000004">
    <property type="protein sequence ID" value="NEV60713.1"/>
    <property type="molecule type" value="Genomic_DNA"/>
</dbReference>
<keyword evidence="3" id="KW-0813">Transport</keyword>
<reference evidence="8 9" key="1">
    <citation type="submission" date="2020-02" db="EMBL/GenBank/DDBJ databases">
        <title>Genome sequences of Thiorhodococcus mannitoliphagus and Thiorhodococcus minor, purple sulfur photosynthetic bacteria in the gammaproteobacterial family, Chromatiaceae.</title>
        <authorList>
            <person name="Aviles F.A."/>
            <person name="Meyer T.E."/>
            <person name="Kyndt J.A."/>
        </authorList>
    </citation>
    <scope>NUCLEOTIDE SEQUENCE [LARGE SCALE GENOMIC DNA]</scope>
    <source>
        <strain evidence="8 9">DSM 11518</strain>
    </source>
</reference>
<dbReference type="AlphaFoldDB" id="A0A6M0JVS8"/>
<dbReference type="InterPro" id="IPR058792">
    <property type="entry name" value="Beta-barrel_RND_2"/>
</dbReference>
<keyword evidence="9" id="KW-1185">Reference proteome</keyword>
<dbReference type="InterPro" id="IPR006143">
    <property type="entry name" value="RND_pump_MFP"/>
</dbReference>
<dbReference type="Pfam" id="PF25917">
    <property type="entry name" value="BSH_RND"/>
    <property type="match status" value="1"/>
</dbReference>
<protein>
    <submittedName>
        <fullName evidence="8">Efflux RND transporter periplasmic adaptor subunit</fullName>
    </submittedName>
</protein>
<feature type="domain" description="CusB-like beta-barrel" evidence="6">
    <location>
        <begin position="201"/>
        <end position="271"/>
    </location>
</feature>
<dbReference type="Gene3D" id="1.10.287.470">
    <property type="entry name" value="Helix hairpin bin"/>
    <property type="match status" value="1"/>
</dbReference>
<name>A0A6M0JVS8_9GAMM</name>
<sequence>MISRFLLVLIALLAIVGGLAFIKYTQIQKEMAGASRPRPAPVVSVTHVTSETWQPSLKAVGTVQAVQGTLVNNQVPGQVQEILFESGAMVTKGQILIRLDDEVDRADLDGLLAAERLAGIKLKRNRSLLKDRAVAQGDVDEITAALDQARAQVKAKRATIEKKAIRAPFSGQLGIRQVNLGQYLPAGSSIVSLQALDPTFVDYSLPERHLAVLTKGQEVQARVAAYPDRVFSGRIEAISPAIDQGTRNVQVRARFTNQDLALRPGMFARVTTLLPTRGETLTLPREAITFSTYGDSVYLVREVEGKPQVQRRQIRTGDARGGRVAVLEGLADGDTVVLAGQVKLTNGQEIRIKEEAPSTGSHQGPTPSASTP</sequence>
<evidence type="ECO:0000259" key="5">
    <source>
        <dbReference type="Pfam" id="PF25917"/>
    </source>
</evidence>
<dbReference type="Gene3D" id="2.40.420.20">
    <property type="match status" value="1"/>
</dbReference>
<dbReference type="FunFam" id="2.40.30.170:FF:000010">
    <property type="entry name" value="Efflux RND transporter periplasmic adaptor subunit"/>
    <property type="match status" value="1"/>
</dbReference>
<dbReference type="PANTHER" id="PTHR30469:SF11">
    <property type="entry name" value="BLL4320 PROTEIN"/>
    <property type="match status" value="1"/>
</dbReference>
<evidence type="ECO:0000259" key="6">
    <source>
        <dbReference type="Pfam" id="PF25954"/>
    </source>
</evidence>
<dbReference type="Gene3D" id="2.40.50.100">
    <property type="match status" value="1"/>
</dbReference>
<dbReference type="PANTHER" id="PTHR30469">
    <property type="entry name" value="MULTIDRUG RESISTANCE PROTEIN MDTA"/>
    <property type="match status" value="1"/>
</dbReference>